<proteinExistence type="predicted"/>
<organism evidence="1 2">
    <name type="scientific">Lipomyces starkeyi NRRL Y-11557</name>
    <dbReference type="NCBI Taxonomy" id="675824"/>
    <lineage>
        <taxon>Eukaryota</taxon>
        <taxon>Fungi</taxon>
        <taxon>Dikarya</taxon>
        <taxon>Ascomycota</taxon>
        <taxon>Saccharomycotina</taxon>
        <taxon>Lipomycetes</taxon>
        <taxon>Lipomycetales</taxon>
        <taxon>Lipomycetaceae</taxon>
        <taxon>Lipomyces</taxon>
    </lineage>
</organism>
<evidence type="ECO:0000313" key="1">
    <source>
        <dbReference type="EMBL" id="ODQ72883.1"/>
    </source>
</evidence>
<dbReference type="EMBL" id="KV454294">
    <property type="protein sequence ID" value="ODQ72883.1"/>
    <property type="molecule type" value="Genomic_DNA"/>
</dbReference>
<protein>
    <submittedName>
        <fullName evidence="1">Uncharacterized protein</fullName>
    </submittedName>
</protein>
<evidence type="ECO:0000313" key="2">
    <source>
        <dbReference type="Proteomes" id="UP000094385"/>
    </source>
</evidence>
<name>A0A1E3Q5B9_LIPST</name>
<sequence>MFSSKEKLSSNCPRSYPSFVYELSNISDKDTTFFDSEWTDVMSYGSKHTAWTNFREFPHHFGNNNILELGVGMCTITEWTTN</sequence>
<dbReference type="AlphaFoldDB" id="A0A1E3Q5B9"/>
<keyword evidence="2" id="KW-1185">Reference proteome</keyword>
<reference evidence="1 2" key="1">
    <citation type="journal article" date="2016" name="Proc. Natl. Acad. Sci. U.S.A.">
        <title>Comparative genomics of biotechnologically important yeasts.</title>
        <authorList>
            <person name="Riley R."/>
            <person name="Haridas S."/>
            <person name="Wolfe K.H."/>
            <person name="Lopes M.R."/>
            <person name="Hittinger C.T."/>
            <person name="Goeker M."/>
            <person name="Salamov A.A."/>
            <person name="Wisecaver J.H."/>
            <person name="Long T.M."/>
            <person name="Calvey C.H."/>
            <person name="Aerts A.L."/>
            <person name="Barry K.W."/>
            <person name="Choi C."/>
            <person name="Clum A."/>
            <person name="Coughlan A.Y."/>
            <person name="Deshpande S."/>
            <person name="Douglass A.P."/>
            <person name="Hanson S.J."/>
            <person name="Klenk H.-P."/>
            <person name="LaButti K.M."/>
            <person name="Lapidus A."/>
            <person name="Lindquist E.A."/>
            <person name="Lipzen A.M."/>
            <person name="Meier-Kolthoff J.P."/>
            <person name="Ohm R.A."/>
            <person name="Otillar R.P."/>
            <person name="Pangilinan J.L."/>
            <person name="Peng Y."/>
            <person name="Rokas A."/>
            <person name="Rosa C.A."/>
            <person name="Scheuner C."/>
            <person name="Sibirny A.A."/>
            <person name="Slot J.C."/>
            <person name="Stielow J.B."/>
            <person name="Sun H."/>
            <person name="Kurtzman C.P."/>
            <person name="Blackwell M."/>
            <person name="Grigoriev I.V."/>
            <person name="Jeffries T.W."/>
        </authorList>
    </citation>
    <scope>NUCLEOTIDE SEQUENCE [LARGE SCALE GENOMIC DNA]</scope>
    <source>
        <strain evidence="1 2">NRRL Y-11557</strain>
    </source>
</reference>
<dbReference type="Proteomes" id="UP000094385">
    <property type="component" value="Unassembled WGS sequence"/>
</dbReference>
<accession>A0A1E3Q5B9</accession>
<gene>
    <name evidence="1" type="ORF">LIPSTDRAFT_71159</name>
</gene>